<evidence type="ECO:0000313" key="3">
    <source>
        <dbReference type="Proteomes" id="UP000559027"/>
    </source>
</evidence>
<keyword evidence="1" id="KW-0812">Transmembrane</keyword>
<dbReference type="AlphaFoldDB" id="A0A8H5FY95"/>
<comment type="caution">
    <text evidence="2">The sequence shown here is derived from an EMBL/GenBank/DDBJ whole genome shotgun (WGS) entry which is preliminary data.</text>
</comment>
<protein>
    <submittedName>
        <fullName evidence="2">Uncharacterized protein</fullName>
    </submittedName>
</protein>
<sequence length="267" mass="29370">MPSSDSSIQTVVGNGTVLETNHRRSFVTELFINFGLCIQAVLQSIIYVARGCLVFCLHSAIVIGTFGAPYWQYLSNRSPVHNVNTEEDELVHAWLRFVKRLDSYWGGFSILSASVIPPMFPMLSVSGLPLCSTAVFVATIATFSGVVCMFTSTFYKSFIIKLLKRESMRNRWIEVSIAPLSGCDPPTIVSCQGLASSLAPSIGQGILGFHNSPCRLVRSIILLTHGYNPPLRLGKASGIRQPQRWPFGLFNKQVECNEVPDAGDTFC</sequence>
<keyword evidence="3" id="KW-1185">Reference proteome</keyword>
<evidence type="ECO:0000256" key="1">
    <source>
        <dbReference type="SAM" id="Phobius"/>
    </source>
</evidence>
<feature type="transmembrane region" description="Helical" evidence="1">
    <location>
        <begin position="104"/>
        <end position="123"/>
    </location>
</feature>
<keyword evidence="1" id="KW-1133">Transmembrane helix</keyword>
<reference evidence="2 3" key="1">
    <citation type="journal article" date="2020" name="ISME J.">
        <title>Uncovering the hidden diversity of litter-decomposition mechanisms in mushroom-forming fungi.</title>
        <authorList>
            <person name="Floudas D."/>
            <person name="Bentzer J."/>
            <person name="Ahren D."/>
            <person name="Johansson T."/>
            <person name="Persson P."/>
            <person name="Tunlid A."/>
        </authorList>
    </citation>
    <scope>NUCLEOTIDE SEQUENCE [LARGE SCALE GENOMIC DNA]</scope>
    <source>
        <strain evidence="2 3">CBS 146.42</strain>
    </source>
</reference>
<evidence type="ECO:0000313" key="2">
    <source>
        <dbReference type="EMBL" id="KAF5353188.1"/>
    </source>
</evidence>
<name>A0A8H5FY95_9AGAR</name>
<dbReference type="Proteomes" id="UP000559027">
    <property type="component" value="Unassembled WGS sequence"/>
</dbReference>
<gene>
    <name evidence="2" type="ORF">D9756_007871</name>
</gene>
<dbReference type="EMBL" id="JAACJO010000010">
    <property type="protein sequence ID" value="KAF5353188.1"/>
    <property type="molecule type" value="Genomic_DNA"/>
</dbReference>
<feature type="transmembrane region" description="Helical" evidence="1">
    <location>
        <begin position="30"/>
        <end position="49"/>
    </location>
</feature>
<feature type="transmembrane region" description="Helical" evidence="1">
    <location>
        <begin position="135"/>
        <end position="155"/>
    </location>
</feature>
<accession>A0A8H5FY95</accession>
<keyword evidence="1" id="KW-0472">Membrane</keyword>
<dbReference type="OrthoDB" id="3112945at2759"/>
<organism evidence="2 3">
    <name type="scientific">Leucocoprinus leucothites</name>
    <dbReference type="NCBI Taxonomy" id="201217"/>
    <lineage>
        <taxon>Eukaryota</taxon>
        <taxon>Fungi</taxon>
        <taxon>Dikarya</taxon>
        <taxon>Basidiomycota</taxon>
        <taxon>Agaricomycotina</taxon>
        <taxon>Agaricomycetes</taxon>
        <taxon>Agaricomycetidae</taxon>
        <taxon>Agaricales</taxon>
        <taxon>Agaricineae</taxon>
        <taxon>Agaricaceae</taxon>
        <taxon>Leucocoprinus</taxon>
    </lineage>
</organism>
<proteinExistence type="predicted"/>